<gene>
    <name evidence="4" type="ORF">GPUN_1836</name>
</gene>
<name>H5TCC5_9ALTE</name>
<evidence type="ECO:0000259" key="3">
    <source>
        <dbReference type="Pfam" id="PF13883"/>
    </source>
</evidence>
<keyword evidence="5" id="KW-1185">Reference proteome</keyword>
<dbReference type="Gene3D" id="3.20.180.10">
    <property type="entry name" value="PNP-oxidase-like"/>
    <property type="match status" value="1"/>
</dbReference>
<protein>
    <submittedName>
        <fullName evidence="4">Pyridoxamine 5'-phosphate oxidase-related, FMN-binding</fullName>
    </submittedName>
</protein>
<dbReference type="PANTHER" id="PTHR13343">
    <property type="entry name" value="CREG1 PROTEIN"/>
    <property type="match status" value="1"/>
</dbReference>
<evidence type="ECO:0000259" key="2">
    <source>
        <dbReference type="Pfam" id="PF10615"/>
    </source>
</evidence>
<feature type="region of interest" description="Disordered" evidence="1">
    <location>
        <begin position="246"/>
        <end position="276"/>
    </location>
</feature>
<dbReference type="EMBL" id="BAET01000019">
    <property type="protein sequence ID" value="GAB55952.1"/>
    <property type="molecule type" value="Genomic_DNA"/>
</dbReference>
<dbReference type="Pfam" id="PF10615">
    <property type="entry name" value="DUF2470"/>
    <property type="match status" value="1"/>
</dbReference>
<dbReference type="AlphaFoldDB" id="H5TCC5"/>
<reference evidence="4 5" key="1">
    <citation type="journal article" date="2012" name="J. Bacteriol.">
        <title>Genome sequence of proteorhodopsin-containing sea ice bacterium Glaciecola punicea ACAM 611T.</title>
        <authorList>
            <person name="Qin Q.-L."/>
            <person name="Xie B.-B."/>
            <person name="Shu Y.-L."/>
            <person name="Rong J.-C."/>
            <person name="Zhao D.-L."/>
            <person name="Zhang X.-Y."/>
            <person name="Chen X.-L."/>
            <person name="Zhou B.-C."/>
            <person name="Zhanga Y.-Z."/>
        </authorList>
    </citation>
    <scope>NUCLEOTIDE SEQUENCE [LARGE SCALE GENOMIC DNA]</scope>
    <source>
        <strain evidence="4 5">ACAM 611</strain>
    </source>
</reference>
<evidence type="ECO:0000313" key="4">
    <source>
        <dbReference type="EMBL" id="GAB55952.1"/>
    </source>
</evidence>
<evidence type="ECO:0000256" key="1">
    <source>
        <dbReference type="SAM" id="MobiDB-lite"/>
    </source>
</evidence>
<feature type="domain" description="DUF2470" evidence="2">
    <location>
        <begin position="162"/>
        <end position="239"/>
    </location>
</feature>
<feature type="compositionally biased region" description="Polar residues" evidence="1">
    <location>
        <begin position="264"/>
        <end position="276"/>
    </location>
</feature>
<sequence>MRQKSYHIHQAALLMRTQHTGVLSTHSLSMQGYPFGSVMPFLMTQSGDLIVYASDIAQHSRNMKQHNKVSLCVYDNQQSDSQASARITILGTSEVDAVNAELQAQYMAVFPQAKAYVEAHDFRFYIISTQRVRYIGGFGEIYWFSQDEWQSHMFDLASSAPGAIEHMHEDHGDALALIVAKQLKRPISKDSVTMLTCFSHGFHYACPAQETNADKSVHVGFIPFSQPISKDHGLRHAMVILTKHARTDSTPEIQSDDSAGDKAQNIQQLTPTTKVV</sequence>
<feature type="domain" description="CREG-like beta-barrel" evidence="3">
    <location>
        <begin position="7"/>
        <end position="150"/>
    </location>
</feature>
<dbReference type="STRING" id="56804.BAE46_06765"/>
<dbReference type="SUPFAM" id="SSF50475">
    <property type="entry name" value="FMN-binding split barrel"/>
    <property type="match status" value="1"/>
</dbReference>
<reference evidence="4 5" key="2">
    <citation type="journal article" date="2017" name="Antonie Van Leeuwenhoek">
        <title>Rhizobium rhizosphaerae sp. nov., a novel species isolated from rice rhizosphere.</title>
        <authorList>
            <person name="Zhao J.J."/>
            <person name="Zhang J."/>
            <person name="Zhang R.J."/>
            <person name="Zhang C.W."/>
            <person name="Yin H.Q."/>
            <person name="Zhang X.X."/>
        </authorList>
    </citation>
    <scope>NUCLEOTIDE SEQUENCE [LARGE SCALE GENOMIC DNA]</scope>
    <source>
        <strain evidence="4 5">ACAM 611</strain>
    </source>
</reference>
<dbReference type="InterPro" id="IPR012349">
    <property type="entry name" value="Split_barrel_FMN-bd"/>
</dbReference>
<feature type="compositionally biased region" description="Polar residues" evidence="1">
    <location>
        <begin position="248"/>
        <end position="257"/>
    </location>
</feature>
<dbReference type="GO" id="GO:0005737">
    <property type="term" value="C:cytoplasm"/>
    <property type="evidence" value="ECO:0007669"/>
    <property type="project" value="UniProtKB-ARBA"/>
</dbReference>
<dbReference type="InterPro" id="IPR019595">
    <property type="entry name" value="DUF2470"/>
</dbReference>
<dbReference type="PANTHER" id="PTHR13343:SF17">
    <property type="entry name" value="CELLULAR REPRESSOR OF E1A-STIMULATED GENES, ISOFORM A"/>
    <property type="match status" value="1"/>
</dbReference>
<dbReference type="Proteomes" id="UP000053586">
    <property type="component" value="Unassembled WGS sequence"/>
</dbReference>
<dbReference type="OrthoDB" id="9776211at2"/>
<dbReference type="InterPro" id="IPR037119">
    <property type="entry name" value="Haem_oxidase_HugZ-like_sf"/>
</dbReference>
<dbReference type="Pfam" id="PF13883">
    <property type="entry name" value="CREG_beta-barrel"/>
    <property type="match status" value="1"/>
</dbReference>
<proteinExistence type="predicted"/>
<dbReference type="RefSeq" id="WP_006005577.1">
    <property type="nucleotide sequence ID" value="NZ_BAET01000019.1"/>
</dbReference>
<evidence type="ECO:0000313" key="5">
    <source>
        <dbReference type="Proteomes" id="UP000053586"/>
    </source>
</evidence>
<accession>H5TCC5</accession>
<dbReference type="Gene3D" id="2.30.110.10">
    <property type="entry name" value="Electron Transport, Fmn-binding Protein, Chain A"/>
    <property type="match status" value="1"/>
</dbReference>
<comment type="caution">
    <text evidence="4">The sequence shown here is derived from an EMBL/GenBank/DDBJ whole genome shotgun (WGS) entry which is preliminary data.</text>
</comment>
<dbReference type="InterPro" id="IPR055343">
    <property type="entry name" value="CREG_beta-barrel"/>
</dbReference>
<dbReference type="eggNOG" id="COG0748">
    <property type="taxonomic scope" value="Bacteria"/>
</dbReference>
<organism evidence="4 5">
    <name type="scientific">Glaciecola punicea ACAM 611</name>
    <dbReference type="NCBI Taxonomy" id="1121923"/>
    <lineage>
        <taxon>Bacteria</taxon>
        <taxon>Pseudomonadati</taxon>
        <taxon>Pseudomonadota</taxon>
        <taxon>Gammaproteobacteria</taxon>
        <taxon>Alteromonadales</taxon>
        <taxon>Alteromonadaceae</taxon>
        <taxon>Glaciecola</taxon>
    </lineage>
</organism>